<protein>
    <submittedName>
        <fullName evidence="1">Uncharacterized protein</fullName>
    </submittedName>
</protein>
<organism evidence="1 2">
    <name type="scientific">Symbiochloris irregularis</name>
    <dbReference type="NCBI Taxonomy" id="706552"/>
    <lineage>
        <taxon>Eukaryota</taxon>
        <taxon>Viridiplantae</taxon>
        <taxon>Chlorophyta</taxon>
        <taxon>core chlorophytes</taxon>
        <taxon>Trebouxiophyceae</taxon>
        <taxon>Trebouxiales</taxon>
        <taxon>Trebouxiaceae</taxon>
        <taxon>Symbiochloris</taxon>
    </lineage>
</organism>
<dbReference type="AlphaFoldDB" id="A0AAW1P0R5"/>
<gene>
    <name evidence="1" type="ORF">WJX73_000487</name>
</gene>
<reference evidence="1 2" key="1">
    <citation type="journal article" date="2024" name="Nat. Commun.">
        <title>Phylogenomics reveals the evolutionary origins of lichenization in chlorophyte algae.</title>
        <authorList>
            <person name="Puginier C."/>
            <person name="Libourel C."/>
            <person name="Otte J."/>
            <person name="Skaloud P."/>
            <person name="Haon M."/>
            <person name="Grisel S."/>
            <person name="Petersen M."/>
            <person name="Berrin J.G."/>
            <person name="Delaux P.M."/>
            <person name="Dal Grande F."/>
            <person name="Keller J."/>
        </authorList>
    </citation>
    <scope>NUCLEOTIDE SEQUENCE [LARGE SCALE GENOMIC DNA]</scope>
    <source>
        <strain evidence="1 2">SAG 2036</strain>
    </source>
</reference>
<keyword evidence="2" id="KW-1185">Reference proteome</keyword>
<dbReference type="EMBL" id="JALJOQ010000071">
    <property type="protein sequence ID" value="KAK9802552.1"/>
    <property type="molecule type" value="Genomic_DNA"/>
</dbReference>
<dbReference type="Proteomes" id="UP001465755">
    <property type="component" value="Unassembled WGS sequence"/>
</dbReference>
<name>A0AAW1P0R5_9CHLO</name>
<sequence>MIGYTVAAKRESSSRISADVWRKVAREILPARHPACKSNEVTKIRAGLTAYGLSVANLRKGEIKCQLHVLRVIGSPIFAPNGHDFAVLTYGYKDPAVYHVEAIDSGISSEPASWLPGYEDEYCLVVYRQGAQPLPLLKLHDAPSAMWTGRGRAMVRASCALT</sequence>
<accession>A0AAW1P0R5</accession>
<proteinExistence type="predicted"/>
<evidence type="ECO:0000313" key="1">
    <source>
        <dbReference type="EMBL" id="KAK9802552.1"/>
    </source>
</evidence>
<comment type="caution">
    <text evidence="1">The sequence shown here is derived from an EMBL/GenBank/DDBJ whole genome shotgun (WGS) entry which is preliminary data.</text>
</comment>
<evidence type="ECO:0000313" key="2">
    <source>
        <dbReference type="Proteomes" id="UP001465755"/>
    </source>
</evidence>